<dbReference type="GO" id="GO:0032259">
    <property type="term" value="P:methylation"/>
    <property type="evidence" value="ECO:0007669"/>
    <property type="project" value="UniProtKB-KW"/>
</dbReference>
<organism evidence="5 6">
    <name type="scientific">Dactylonectria estremocensis</name>
    <dbReference type="NCBI Taxonomy" id="1079267"/>
    <lineage>
        <taxon>Eukaryota</taxon>
        <taxon>Fungi</taxon>
        <taxon>Dikarya</taxon>
        <taxon>Ascomycota</taxon>
        <taxon>Pezizomycotina</taxon>
        <taxon>Sordariomycetes</taxon>
        <taxon>Hypocreomycetidae</taxon>
        <taxon>Hypocreales</taxon>
        <taxon>Nectriaceae</taxon>
        <taxon>Dactylonectria</taxon>
    </lineage>
</organism>
<dbReference type="SUPFAM" id="SSF53335">
    <property type="entry name" value="S-adenosyl-L-methionine-dependent methyltransferases"/>
    <property type="match status" value="1"/>
</dbReference>
<dbReference type="Gene3D" id="3.40.50.150">
    <property type="entry name" value="Vaccinia Virus protein VP39"/>
    <property type="match status" value="1"/>
</dbReference>
<keyword evidence="3" id="KW-0808">Transferase</keyword>
<dbReference type="PROSITE" id="PS00092">
    <property type="entry name" value="N6_MTASE"/>
    <property type="match status" value="1"/>
</dbReference>
<evidence type="ECO:0000256" key="1">
    <source>
        <dbReference type="ARBA" id="ARBA00006149"/>
    </source>
</evidence>
<comment type="similarity">
    <text evidence="1">Belongs to the eukaryotic/archaeal PrmC-related family.</text>
</comment>
<dbReference type="GO" id="GO:0008276">
    <property type="term" value="F:protein methyltransferase activity"/>
    <property type="evidence" value="ECO:0007669"/>
    <property type="project" value="TreeGrafter"/>
</dbReference>
<dbReference type="InterPro" id="IPR029063">
    <property type="entry name" value="SAM-dependent_MTases_sf"/>
</dbReference>
<dbReference type="EMBL" id="JAGMUU010000001">
    <property type="protein sequence ID" value="KAH7162879.1"/>
    <property type="molecule type" value="Genomic_DNA"/>
</dbReference>
<evidence type="ECO:0000256" key="4">
    <source>
        <dbReference type="ARBA" id="ARBA00022691"/>
    </source>
</evidence>
<dbReference type="GO" id="GO:0035657">
    <property type="term" value="C:eRF1 methyltransferase complex"/>
    <property type="evidence" value="ECO:0007669"/>
    <property type="project" value="TreeGrafter"/>
</dbReference>
<name>A0A9P9JDW3_9HYPO</name>
<accession>A0A9P9JDW3</accession>
<gene>
    <name evidence="5" type="ORF">B0J13DRAFT_601476</name>
</gene>
<dbReference type="InterPro" id="IPR002052">
    <property type="entry name" value="DNA_methylase_N6_adenine_CS"/>
</dbReference>
<dbReference type="InterPro" id="IPR052190">
    <property type="entry name" value="Euk-Arch_PrmC-MTase"/>
</dbReference>
<evidence type="ECO:0000256" key="2">
    <source>
        <dbReference type="ARBA" id="ARBA00022603"/>
    </source>
</evidence>
<proteinExistence type="inferred from homology"/>
<dbReference type="Proteomes" id="UP000717696">
    <property type="component" value="Unassembled WGS sequence"/>
</dbReference>
<dbReference type="GO" id="GO:0008757">
    <property type="term" value="F:S-adenosylmethionine-dependent methyltransferase activity"/>
    <property type="evidence" value="ECO:0007669"/>
    <property type="project" value="TreeGrafter"/>
</dbReference>
<sequence length="395" mass="43345">MCILTYFERNDCKHVWAVITEPCQPFVGFDNCPSFGDGTIKRTPDFIRTRTRPCPRCHLGGFYDRNLVRMVEAMGYGVKWGVGPRKEDWGFEVKVSRGAAERLEESGSRGSNEGGKFSGFAIYASFSDTWQRRVTHSHKMLPTPDTSHVPYERVYEPAEDSYLLLDTLSSDAEKTFLREAFAGAAPLVVEVGTGSGVVIGFVHAHAEPIFGRRDVFTAGVDVNAFACRATVATAAKAQADNPGSHGMYLGSCMGDLAAPWREGVVDVLVFNPPYVPTPEMPARPESFTADDLAGVDAGATPSFNDDSYLLALSYAGGRDGMETTDRLVEALPKTLSRRGCAYLLLCAQNKPGDVRRRIEAFGPEWRTLMVGSSGKQAGWEKLQIVRIWRDFAAAE</sequence>
<evidence type="ECO:0000313" key="6">
    <source>
        <dbReference type="Proteomes" id="UP000717696"/>
    </source>
</evidence>
<reference evidence="5" key="1">
    <citation type="journal article" date="2021" name="Nat. Commun.">
        <title>Genetic determinants of endophytism in the Arabidopsis root mycobiome.</title>
        <authorList>
            <person name="Mesny F."/>
            <person name="Miyauchi S."/>
            <person name="Thiergart T."/>
            <person name="Pickel B."/>
            <person name="Atanasova L."/>
            <person name="Karlsson M."/>
            <person name="Huettel B."/>
            <person name="Barry K.W."/>
            <person name="Haridas S."/>
            <person name="Chen C."/>
            <person name="Bauer D."/>
            <person name="Andreopoulos W."/>
            <person name="Pangilinan J."/>
            <person name="LaButti K."/>
            <person name="Riley R."/>
            <person name="Lipzen A."/>
            <person name="Clum A."/>
            <person name="Drula E."/>
            <person name="Henrissat B."/>
            <person name="Kohler A."/>
            <person name="Grigoriev I.V."/>
            <person name="Martin F.M."/>
            <person name="Hacquard S."/>
        </authorList>
    </citation>
    <scope>NUCLEOTIDE SEQUENCE</scope>
    <source>
        <strain evidence="5">MPI-CAGE-AT-0021</strain>
    </source>
</reference>
<dbReference type="OrthoDB" id="406152at2759"/>
<protein>
    <submittedName>
        <fullName evidence="5">Methyltransferase domain-containing protein</fullName>
    </submittedName>
</protein>
<dbReference type="GO" id="GO:0003676">
    <property type="term" value="F:nucleic acid binding"/>
    <property type="evidence" value="ECO:0007669"/>
    <property type="project" value="InterPro"/>
</dbReference>
<dbReference type="AlphaFoldDB" id="A0A9P9JDW3"/>
<evidence type="ECO:0000256" key="3">
    <source>
        <dbReference type="ARBA" id="ARBA00022679"/>
    </source>
</evidence>
<keyword evidence="2 5" id="KW-0489">Methyltransferase</keyword>
<keyword evidence="4" id="KW-0949">S-adenosyl-L-methionine</keyword>
<dbReference type="PANTHER" id="PTHR45875">
    <property type="entry name" value="METHYLTRANSFERASE N6AMT1"/>
    <property type="match status" value="1"/>
</dbReference>
<evidence type="ECO:0000313" key="5">
    <source>
        <dbReference type="EMBL" id="KAH7162879.1"/>
    </source>
</evidence>
<keyword evidence="6" id="KW-1185">Reference proteome</keyword>
<comment type="caution">
    <text evidence="5">The sequence shown here is derived from an EMBL/GenBank/DDBJ whole genome shotgun (WGS) entry which is preliminary data.</text>
</comment>
<dbReference type="PANTHER" id="PTHR45875:SF1">
    <property type="entry name" value="METHYLTRANSFERASE N6AMT1"/>
    <property type="match status" value="1"/>
</dbReference>